<proteinExistence type="predicted"/>
<dbReference type="InterPro" id="IPR041664">
    <property type="entry name" value="AAA_16"/>
</dbReference>
<dbReference type="Pfam" id="PF13191">
    <property type="entry name" value="AAA_16"/>
    <property type="match status" value="1"/>
</dbReference>
<evidence type="ECO:0000313" key="3">
    <source>
        <dbReference type="Proteomes" id="UP000011550"/>
    </source>
</evidence>
<protein>
    <submittedName>
        <fullName evidence="2">Orc1-type DNA replication protein</fullName>
    </submittedName>
</protein>
<dbReference type="AlphaFoldDB" id="M0IJV7"/>
<evidence type="ECO:0000313" key="2">
    <source>
        <dbReference type="EMBL" id="ELZ97010.1"/>
    </source>
</evidence>
<dbReference type="STRING" id="662479.C440_04513"/>
<accession>M0IJV7</accession>
<dbReference type="InterPro" id="IPR027417">
    <property type="entry name" value="P-loop_NTPase"/>
</dbReference>
<feature type="domain" description="Orc1-like AAA ATPase" evidence="1">
    <location>
        <begin position="42"/>
        <end position="166"/>
    </location>
</feature>
<dbReference type="OrthoDB" id="213998at2157"/>
<dbReference type="SUPFAM" id="SSF52540">
    <property type="entry name" value="P-loop containing nucleoside triphosphate hydrolases"/>
    <property type="match status" value="1"/>
</dbReference>
<reference evidence="2 3" key="1">
    <citation type="journal article" date="2014" name="PLoS Genet.">
        <title>Phylogenetically driven sequencing of extremely halophilic archaea reveals strategies for static and dynamic osmo-response.</title>
        <authorList>
            <person name="Becker E.A."/>
            <person name="Seitzer P.M."/>
            <person name="Tritt A."/>
            <person name="Larsen D."/>
            <person name="Krusor M."/>
            <person name="Yao A.I."/>
            <person name="Wu D."/>
            <person name="Madern D."/>
            <person name="Eisen J.A."/>
            <person name="Darling A.E."/>
            <person name="Facciotti M.T."/>
        </authorList>
    </citation>
    <scope>NUCLEOTIDE SEQUENCE [LARGE SCALE GENOMIC DNA]</scope>
    <source>
        <strain evidence="2 3">ATCC BAA-1512</strain>
    </source>
</reference>
<dbReference type="Gene3D" id="1.10.10.10">
    <property type="entry name" value="Winged helix-like DNA-binding domain superfamily/Winged helix DNA-binding domain"/>
    <property type="match status" value="1"/>
</dbReference>
<dbReference type="PATRIC" id="fig|662479.7.peg.931"/>
<gene>
    <name evidence="2" type="ORF">C440_04513</name>
</gene>
<organism evidence="2 3">
    <name type="scientific">Haloferax mucosum ATCC BAA-1512</name>
    <dbReference type="NCBI Taxonomy" id="662479"/>
    <lineage>
        <taxon>Archaea</taxon>
        <taxon>Methanobacteriati</taxon>
        <taxon>Methanobacteriota</taxon>
        <taxon>Stenosarchaea group</taxon>
        <taxon>Halobacteria</taxon>
        <taxon>Halobacteriales</taxon>
        <taxon>Haloferacaceae</taxon>
        <taxon>Haloferax</taxon>
    </lineage>
</organism>
<dbReference type="SUPFAM" id="SSF46785">
    <property type="entry name" value="Winged helix' DNA-binding domain"/>
    <property type="match status" value="1"/>
</dbReference>
<comment type="caution">
    <text evidence="2">The sequence shown here is derived from an EMBL/GenBank/DDBJ whole genome shotgun (WGS) entry which is preliminary data.</text>
</comment>
<dbReference type="InterPro" id="IPR036390">
    <property type="entry name" value="WH_DNA-bd_sf"/>
</dbReference>
<name>M0IJV7_9EURY</name>
<dbReference type="Gene3D" id="1.10.8.60">
    <property type="match status" value="1"/>
</dbReference>
<dbReference type="Gene3D" id="3.40.50.300">
    <property type="entry name" value="P-loop containing nucleotide triphosphate hydrolases"/>
    <property type="match status" value="1"/>
</dbReference>
<evidence type="ECO:0000259" key="1">
    <source>
        <dbReference type="Pfam" id="PF13191"/>
    </source>
</evidence>
<dbReference type="RefSeq" id="WP_008318654.1">
    <property type="nucleotide sequence ID" value="NZ_AOLN01000006.1"/>
</dbReference>
<keyword evidence="3" id="KW-1185">Reference proteome</keyword>
<dbReference type="EMBL" id="AOLN01000006">
    <property type="protein sequence ID" value="ELZ97010.1"/>
    <property type="molecule type" value="Genomic_DNA"/>
</dbReference>
<dbReference type="Proteomes" id="UP000011550">
    <property type="component" value="Unassembled WGS sequence"/>
</dbReference>
<sequence length="400" mass="43990">MNIESRIKRRQRRDGEQRLVLDYEPLSPTTHLDEPVNCGPVLERLLDHIDPVFDGTLPPNAYLYGPKGAGKSAVVTTLFERLSCLSTTNHAAIHTTTRVRATFSPEFVYVDTRQTTSGFAFYHAVLDAIVDDDIPRQGVKTETLQSRLQQVLERPKSGVVLAVDHLGEPGTIGDSEFIDICAGLPSNISWIAISRTEPSETPLTDYTAAQIEIERYQRQVLVDVLMTRASAGGSRQSLDHRLACDIADWADGDAHDALAALFGAADSAMLNQHATITAADVNAGIEAVPRPGISLGRAFALPTNRQRVLRHLLELQTDQPDSVREASERISESVSLSAATIKRILYELAEDGIVRRVTAERTNRKGRPPSRLEPCFPTVVFERLFALNYATKLSDAAQAQ</sequence>
<dbReference type="InterPro" id="IPR036388">
    <property type="entry name" value="WH-like_DNA-bd_sf"/>
</dbReference>